<protein>
    <submittedName>
        <fullName evidence="1">Uncharacterized protein</fullName>
    </submittedName>
</protein>
<dbReference type="EMBL" id="JYDS01006750">
    <property type="protein sequence ID" value="KRY82984.1"/>
    <property type="molecule type" value="Genomic_DNA"/>
</dbReference>
<gene>
    <name evidence="1" type="ORF">T4B_9654</name>
</gene>
<organism evidence="1 2">
    <name type="scientific">Trichinella pseudospiralis</name>
    <name type="common">Parasitic roundworm</name>
    <dbReference type="NCBI Taxonomy" id="6337"/>
    <lineage>
        <taxon>Eukaryota</taxon>
        <taxon>Metazoa</taxon>
        <taxon>Ecdysozoa</taxon>
        <taxon>Nematoda</taxon>
        <taxon>Enoplea</taxon>
        <taxon>Dorylaimia</taxon>
        <taxon>Trichinellida</taxon>
        <taxon>Trichinellidae</taxon>
        <taxon>Trichinella</taxon>
    </lineage>
</organism>
<keyword evidence="2" id="KW-1185">Reference proteome</keyword>
<sequence length="44" mass="5196">MAFYKGLSEKSKVHGDDFKNRQENTFVLKYTIKTSEARSMAFYK</sequence>
<evidence type="ECO:0000313" key="2">
    <source>
        <dbReference type="Proteomes" id="UP000054805"/>
    </source>
</evidence>
<name>A0A0V1FAH5_TRIPS</name>
<comment type="caution">
    <text evidence="1">The sequence shown here is derived from an EMBL/GenBank/DDBJ whole genome shotgun (WGS) entry which is preliminary data.</text>
</comment>
<dbReference type="Proteomes" id="UP000054805">
    <property type="component" value="Unassembled WGS sequence"/>
</dbReference>
<reference evidence="1 2" key="1">
    <citation type="submission" date="2015-01" db="EMBL/GenBank/DDBJ databases">
        <title>Evolution of Trichinella species and genotypes.</title>
        <authorList>
            <person name="Korhonen P.K."/>
            <person name="Edoardo P."/>
            <person name="Giuseppe L.R."/>
            <person name="Gasser R.B."/>
        </authorList>
    </citation>
    <scope>NUCLEOTIDE SEQUENCE [LARGE SCALE GENOMIC DNA]</scope>
    <source>
        <strain evidence="1">ISS588</strain>
    </source>
</reference>
<accession>A0A0V1FAH5</accession>
<proteinExistence type="predicted"/>
<feature type="non-terminal residue" evidence="1">
    <location>
        <position position="44"/>
    </location>
</feature>
<dbReference type="AlphaFoldDB" id="A0A0V1FAH5"/>
<evidence type="ECO:0000313" key="1">
    <source>
        <dbReference type="EMBL" id="KRY82984.1"/>
    </source>
</evidence>